<comment type="caution">
    <text evidence="3">The sequence shown here is derived from an EMBL/GenBank/DDBJ whole genome shotgun (WGS) entry which is preliminary data.</text>
</comment>
<dbReference type="AlphaFoldDB" id="A0A9X1MPZ4"/>
<feature type="signal peptide" evidence="2">
    <location>
        <begin position="1"/>
        <end position="23"/>
    </location>
</feature>
<keyword evidence="4" id="KW-1185">Reference proteome</keyword>
<evidence type="ECO:0008006" key="5">
    <source>
        <dbReference type="Google" id="ProtNLM"/>
    </source>
</evidence>
<evidence type="ECO:0000313" key="3">
    <source>
        <dbReference type="EMBL" id="MCC9630230.1"/>
    </source>
</evidence>
<keyword evidence="2" id="KW-0732">Signal</keyword>
<organism evidence="3 4">
    <name type="scientific">Blastopirellula sediminis</name>
    <dbReference type="NCBI Taxonomy" id="2894196"/>
    <lineage>
        <taxon>Bacteria</taxon>
        <taxon>Pseudomonadati</taxon>
        <taxon>Planctomycetota</taxon>
        <taxon>Planctomycetia</taxon>
        <taxon>Pirellulales</taxon>
        <taxon>Pirellulaceae</taxon>
        <taxon>Blastopirellula</taxon>
    </lineage>
</organism>
<evidence type="ECO:0000256" key="1">
    <source>
        <dbReference type="SAM" id="Phobius"/>
    </source>
</evidence>
<proteinExistence type="predicted"/>
<name>A0A9X1MPZ4_9BACT</name>
<keyword evidence="1" id="KW-0812">Transmembrane</keyword>
<dbReference type="EMBL" id="JAJKFT010000010">
    <property type="protein sequence ID" value="MCC9630230.1"/>
    <property type="molecule type" value="Genomic_DNA"/>
</dbReference>
<feature type="transmembrane region" description="Helical" evidence="1">
    <location>
        <begin position="138"/>
        <end position="157"/>
    </location>
</feature>
<evidence type="ECO:0000313" key="4">
    <source>
        <dbReference type="Proteomes" id="UP001139103"/>
    </source>
</evidence>
<evidence type="ECO:0000256" key="2">
    <source>
        <dbReference type="SAM" id="SignalP"/>
    </source>
</evidence>
<feature type="chain" id="PRO_5040835189" description="YtkA-like domain-containing protein" evidence="2">
    <location>
        <begin position="24"/>
        <end position="169"/>
    </location>
</feature>
<sequence>MSPVCKSIAAIALLLAVANIVLADGGKVQLRREVAPYQVTIFTSPTPLRAGPVDLSILVQDAAGNVVNDIQIDFRLKSESGVILTPPASQATSTNKLLQSAKFILPEKGAWQVQTTITGKATADIDFEIIAAEARSDWGTAGWMLLLPMAIVALFVMRERLVQRQRSEE</sequence>
<keyword evidence="1" id="KW-0472">Membrane</keyword>
<dbReference type="RefSeq" id="WP_230221184.1">
    <property type="nucleotide sequence ID" value="NZ_JAJKFT010000010.1"/>
</dbReference>
<dbReference type="Proteomes" id="UP001139103">
    <property type="component" value="Unassembled WGS sequence"/>
</dbReference>
<keyword evidence="1" id="KW-1133">Transmembrane helix</keyword>
<accession>A0A9X1MPZ4</accession>
<reference evidence="3" key="1">
    <citation type="submission" date="2021-11" db="EMBL/GenBank/DDBJ databases">
        <title>Genome sequence.</title>
        <authorList>
            <person name="Sun Q."/>
        </authorList>
    </citation>
    <scope>NUCLEOTIDE SEQUENCE</scope>
    <source>
        <strain evidence="3">JC732</strain>
    </source>
</reference>
<gene>
    <name evidence="3" type="ORF">LOC68_17690</name>
</gene>
<protein>
    <recommendedName>
        <fullName evidence="5">YtkA-like domain-containing protein</fullName>
    </recommendedName>
</protein>